<dbReference type="PANTHER" id="PTHR43190">
    <property type="entry name" value="N-ACETYL-D-GLUCOSAMINE KINASE"/>
    <property type="match status" value="1"/>
</dbReference>
<comment type="caution">
    <text evidence="2">The sequence shown here is derived from an EMBL/GenBank/DDBJ whole genome shotgun (WGS) entry which is preliminary data.</text>
</comment>
<feature type="domain" description="ATPase BadF/BadG/BcrA/BcrD type" evidence="1">
    <location>
        <begin position="6"/>
        <end position="260"/>
    </location>
</feature>
<dbReference type="RefSeq" id="WP_217139126.1">
    <property type="nucleotide sequence ID" value="NZ_JAFMOT010000182.1"/>
</dbReference>
<dbReference type="InterPro" id="IPR002731">
    <property type="entry name" value="ATPase_BadF"/>
</dbReference>
<accession>A0ABS6L5W6</accession>
<dbReference type="InterPro" id="IPR052519">
    <property type="entry name" value="Euk-type_GlcNAc_Kinase"/>
</dbReference>
<proteinExistence type="predicted"/>
<dbReference type="PANTHER" id="PTHR43190:SF3">
    <property type="entry name" value="N-ACETYL-D-GLUCOSAMINE KINASE"/>
    <property type="match status" value="1"/>
</dbReference>
<evidence type="ECO:0000313" key="2">
    <source>
        <dbReference type="EMBL" id="MBU9837233.1"/>
    </source>
</evidence>
<evidence type="ECO:0000313" key="3">
    <source>
        <dbReference type="Proteomes" id="UP000699865"/>
    </source>
</evidence>
<reference evidence="2 3" key="1">
    <citation type="submission" date="2021-03" db="EMBL/GenBank/DDBJ databases">
        <title>Five novel Rahnella species.</title>
        <authorList>
            <person name="Brady C."/>
            <person name="Asselin J."/>
            <person name="Beer S."/>
            <person name="Bruberg M.B."/>
            <person name="Crampton B."/>
            <person name="Venter S."/>
            <person name="Arnold D."/>
            <person name="Denman S."/>
        </authorList>
    </citation>
    <scope>NUCLEOTIDE SEQUENCE [LARGE SCALE GENOMIC DNA]</scope>
    <source>
        <strain evidence="2 3">L72c</strain>
    </source>
</reference>
<dbReference type="Pfam" id="PF01869">
    <property type="entry name" value="BcrAD_BadFG"/>
    <property type="match status" value="1"/>
</dbReference>
<dbReference type="EMBL" id="JAFMOU010000071">
    <property type="protein sequence ID" value="MBU9837233.1"/>
    <property type="molecule type" value="Genomic_DNA"/>
</dbReference>
<gene>
    <name evidence="2" type="ORF">J1786_20735</name>
</gene>
<keyword evidence="3" id="KW-1185">Reference proteome</keyword>
<protein>
    <recommendedName>
        <fullName evidence="1">ATPase BadF/BadG/BcrA/BcrD type domain-containing protein</fullName>
    </recommendedName>
</protein>
<dbReference type="Proteomes" id="UP000699865">
    <property type="component" value="Unassembled WGS sequence"/>
</dbReference>
<evidence type="ECO:0000259" key="1">
    <source>
        <dbReference type="Pfam" id="PF01869"/>
    </source>
</evidence>
<sequence length="311" mass="32392">MTQSWLGMDVGGSKIHIRIEDSAGQARMDAQWPTGRWGGESYAFKAARMAELIALAAGQAGLAAPPRAIGIGAHGCDTPDECTRMTALMAGHFPDSACQVVNDAALVALCASQPHAAGLIAGTGSVAAALGPEDHWLLAGGWGWLVGDEGGASGLVREGIRAVLTDWDRGRSDDPLAIALTRAFGADHLLDLPSQLLRQPVSVWSRHASVIFECLQAGSPLAAGVVDAAAESLAELIARLCRRGARIDCVVAAGGVIRHQPPLFDRLAARLRKHDPRLSLLLLACPPVMGGVALARRLVAPSLVRSVSRGA</sequence>
<name>A0ABS6L5W6_9GAMM</name>
<organism evidence="2 3">
    <name type="scientific">Rahnella perminowiae</name>
    <dbReference type="NCBI Taxonomy" id="2816244"/>
    <lineage>
        <taxon>Bacteria</taxon>
        <taxon>Pseudomonadati</taxon>
        <taxon>Pseudomonadota</taxon>
        <taxon>Gammaproteobacteria</taxon>
        <taxon>Enterobacterales</taxon>
        <taxon>Yersiniaceae</taxon>
        <taxon>Rahnella</taxon>
    </lineage>
</organism>